<evidence type="ECO:0000256" key="1">
    <source>
        <dbReference type="ARBA" id="ARBA00006739"/>
    </source>
</evidence>
<dbReference type="SUPFAM" id="SSF53448">
    <property type="entry name" value="Nucleotide-diphospho-sugar transferases"/>
    <property type="match status" value="1"/>
</dbReference>
<protein>
    <recommendedName>
        <fullName evidence="4">Glycosyltransferase 2-like domain-containing protein</fullName>
    </recommendedName>
</protein>
<keyword evidence="2" id="KW-0328">Glycosyltransferase</keyword>
<dbReference type="PANTHER" id="PTHR43179:SF12">
    <property type="entry name" value="GALACTOFURANOSYLTRANSFERASE GLFT2"/>
    <property type="match status" value="1"/>
</dbReference>
<dbReference type="STRING" id="1465490.SAMN05444277_11683"/>
<evidence type="ECO:0000313" key="5">
    <source>
        <dbReference type="EMBL" id="SFQ51471.1"/>
    </source>
</evidence>
<dbReference type="RefSeq" id="WP_090662706.1">
    <property type="nucleotide sequence ID" value="NZ_FOXQ01000016.1"/>
</dbReference>
<name>A0A1I5Z4T6_9BACT</name>
<dbReference type="AlphaFoldDB" id="A0A1I5Z4T6"/>
<dbReference type="Pfam" id="PF00535">
    <property type="entry name" value="Glycos_transf_2"/>
    <property type="match status" value="1"/>
</dbReference>
<evidence type="ECO:0000313" key="6">
    <source>
        <dbReference type="Proteomes" id="UP000199031"/>
    </source>
</evidence>
<dbReference type="PANTHER" id="PTHR43179">
    <property type="entry name" value="RHAMNOSYLTRANSFERASE WBBL"/>
    <property type="match status" value="1"/>
</dbReference>
<dbReference type="EMBL" id="FOXQ01000016">
    <property type="protein sequence ID" value="SFQ51471.1"/>
    <property type="molecule type" value="Genomic_DNA"/>
</dbReference>
<gene>
    <name evidence="5" type="ORF">SAMN05444277_11683</name>
</gene>
<dbReference type="GO" id="GO:0016757">
    <property type="term" value="F:glycosyltransferase activity"/>
    <property type="evidence" value="ECO:0007669"/>
    <property type="project" value="UniProtKB-KW"/>
</dbReference>
<evidence type="ECO:0000259" key="4">
    <source>
        <dbReference type="Pfam" id="PF00535"/>
    </source>
</evidence>
<organism evidence="5 6">
    <name type="scientific">Parafilimonas terrae</name>
    <dbReference type="NCBI Taxonomy" id="1465490"/>
    <lineage>
        <taxon>Bacteria</taxon>
        <taxon>Pseudomonadati</taxon>
        <taxon>Bacteroidota</taxon>
        <taxon>Chitinophagia</taxon>
        <taxon>Chitinophagales</taxon>
        <taxon>Chitinophagaceae</taxon>
        <taxon>Parafilimonas</taxon>
    </lineage>
</organism>
<evidence type="ECO:0000256" key="3">
    <source>
        <dbReference type="ARBA" id="ARBA00022679"/>
    </source>
</evidence>
<feature type="domain" description="Glycosyltransferase 2-like" evidence="4">
    <location>
        <begin position="7"/>
        <end position="182"/>
    </location>
</feature>
<dbReference type="Gene3D" id="3.90.550.10">
    <property type="entry name" value="Spore Coat Polysaccharide Biosynthesis Protein SpsA, Chain A"/>
    <property type="match status" value="1"/>
</dbReference>
<sequence length="302" mass="34956">MEKVGLVTITFNGESVVEDFITSVNKQDYLNFSLYVIDNNSSDKSVSLIESNSTINDLKVIKNSFNNGVAGGNNQGIKQALKDGCEYVILINNDTIFEDTLISKLVQASKAKGYDVVVPKMMYFSNPEIIWFAGGFLDKNNGYSNCHVGMKEKDVGQYHDCEITYAPTCCALIHRSVFEDIGLMDEKYFVYFDDTDFWYRMLKNGKHKMLYINDVFFLHKEGSLTKSKSGTFIKFKFGDFIIRQTTRNKVYYLRKQKTVLAYAHIIIFWIRLNLRFLFSGKYNRNFRTWILIQTSFKQGIFL</sequence>
<keyword evidence="6" id="KW-1185">Reference proteome</keyword>
<dbReference type="OrthoDB" id="9771846at2"/>
<dbReference type="Proteomes" id="UP000199031">
    <property type="component" value="Unassembled WGS sequence"/>
</dbReference>
<dbReference type="InterPro" id="IPR001173">
    <property type="entry name" value="Glyco_trans_2-like"/>
</dbReference>
<keyword evidence="3" id="KW-0808">Transferase</keyword>
<comment type="similarity">
    <text evidence="1">Belongs to the glycosyltransferase 2 family.</text>
</comment>
<reference evidence="5 6" key="1">
    <citation type="submission" date="2016-10" db="EMBL/GenBank/DDBJ databases">
        <authorList>
            <person name="de Groot N.N."/>
        </authorList>
    </citation>
    <scope>NUCLEOTIDE SEQUENCE [LARGE SCALE GENOMIC DNA]</scope>
    <source>
        <strain evidence="5 6">DSM 28286</strain>
    </source>
</reference>
<dbReference type="InterPro" id="IPR029044">
    <property type="entry name" value="Nucleotide-diphossugar_trans"/>
</dbReference>
<accession>A0A1I5Z4T6</accession>
<proteinExistence type="inferred from homology"/>
<evidence type="ECO:0000256" key="2">
    <source>
        <dbReference type="ARBA" id="ARBA00022676"/>
    </source>
</evidence>